<dbReference type="STRING" id="4790.A0A0W8C701"/>
<dbReference type="Pfam" id="PF19568">
    <property type="entry name" value="Spore_III_AA"/>
    <property type="match status" value="1"/>
</dbReference>
<accession>A0A0W8C701</accession>
<feature type="domain" description="AAA+ ATPase" evidence="3">
    <location>
        <begin position="437"/>
        <end position="559"/>
    </location>
</feature>
<dbReference type="SMART" id="SM00382">
    <property type="entry name" value="AAA"/>
    <property type="match status" value="1"/>
</dbReference>
<dbReference type="InterPro" id="IPR003593">
    <property type="entry name" value="AAA+_ATPase"/>
</dbReference>
<dbReference type="InterPro" id="IPR027417">
    <property type="entry name" value="P-loop_NTPase"/>
</dbReference>
<dbReference type="Gene3D" id="3.30.420.10">
    <property type="entry name" value="Ribonuclease H-like superfamily/Ribonuclease H"/>
    <property type="match status" value="1"/>
</dbReference>
<organism evidence="4 5">
    <name type="scientific">Phytophthora nicotianae</name>
    <name type="common">Potato buckeye rot agent</name>
    <name type="synonym">Phytophthora parasitica</name>
    <dbReference type="NCBI Taxonomy" id="4792"/>
    <lineage>
        <taxon>Eukaryota</taxon>
        <taxon>Sar</taxon>
        <taxon>Stramenopiles</taxon>
        <taxon>Oomycota</taxon>
        <taxon>Peronosporomycetes</taxon>
        <taxon>Peronosporales</taxon>
        <taxon>Peronosporaceae</taxon>
        <taxon>Phytophthora</taxon>
    </lineage>
</organism>
<evidence type="ECO:0000259" key="3">
    <source>
        <dbReference type="SMART" id="SM00382"/>
    </source>
</evidence>
<name>A0A0W8C701_PHYNI</name>
<evidence type="ECO:0000313" key="5">
    <source>
        <dbReference type="Proteomes" id="UP000052943"/>
    </source>
</evidence>
<proteinExistence type="predicted"/>
<dbReference type="OMA" id="WEMAIIN"/>
<reference evidence="4 5" key="1">
    <citation type="submission" date="2015-11" db="EMBL/GenBank/DDBJ databases">
        <title>Genomes and virulence difference between two physiological races of Phytophthora nicotianae.</title>
        <authorList>
            <person name="Liu H."/>
            <person name="Ma X."/>
            <person name="Yu H."/>
            <person name="Fang D."/>
            <person name="Li Y."/>
            <person name="Wang X."/>
            <person name="Wang W."/>
            <person name="Dong Y."/>
            <person name="Xiao B."/>
        </authorList>
    </citation>
    <scope>NUCLEOTIDE SEQUENCE [LARGE SCALE GENOMIC DNA]</scope>
    <source>
        <strain evidence="5">race 0</strain>
    </source>
</reference>
<evidence type="ECO:0000313" key="4">
    <source>
        <dbReference type="EMBL" id="KUF79871.1"/>
    </source>
</evidence>
<dbReference type="PANTHER" id="PTHR20953:SF3">
    <property type="entry name" value="P-LOOP CONTAINING NUCLEOSIDE TRIPHOSPHATE HYDROLASES SUPERFAMILY PROTEIN"/>
    <property type="match status" value="1"/>
</dbReference>
<dbReference type="AlphaFoldDB" id="A0A0W8C701"/>
<dbReference type="PANTHER" id="PTHR20953">
    <property type="entry name" value="KINASE-RELATED"/>
    <property type="match status" value="1"/>
</dbReference>
<dbReference type="Proteomes" id="UP000052943">
    <property type="component" value="Unassembled WGS sequence"/>
</dbReference>
<evidence type="ECO:0000256" key="1">
    <source>
        <dbReference type="ARBA" id="ARBA00022741"/>
    </source>
</evidence>
<dbReference type="EMBL" id="LNFO01004675">
    <property type="protein sequence ID" value="KUF79871.1"/>
    <property type="molecule type" value="Genomic_DNA"/>
</dbReference>
<gene>
    <name evidence="4" type="ORF">AM587_10007730</name>
</gene>
<keyword evidence="2" id="KW-0067">ATP-binding</keyword>
<sequence>MVTPIPAPKTATKQEPSTIKAPNSKKKFYMYARRQAPAAKPPEVLLPVKLITKESELQGFLGKNNNTFAPADMSTVGVHFQFAVQNNSQQPDQVVAIVICSDVPSEVAVVLVLASLSQTRITTGLRALLSDPSVVKVMYSVHQVAYWLHSYGLQDPTLVKCVDLQLWYENAVDRTILSADVLQIAAACSPEPATELAQSMHSFKARMSPLSFEKWTNNPLPERIQRSLAQTAKLYATCYSNLRCSLDKRMNLTCANMTNTRWKVAVFNEGHHSIWFDPAADNQPRSLEYLISRAGGESAIELPKLELQCELDSLLELLPESYRDAIREVGNYHFRLVDICVDVGRTPFAYTGKKQRVLLAQDGTVVSKETVNDIIMNLGGEMRIGNDNRAGIDRQLHRISVMRSKTDEVYGLTMRVGRALRNAACVLTDLLLSDKNADKSVLVLGHPGSGKTTLIRDVARCVSETMENVCIIDTSNEIGGDGLVPHECVGWARRMMVPSLEAQAGVMVECVQNHTVETLIVDEIGRKAEVLAASTVRQRGPRLIASAHGDFRALIKNPDLKGLVGGSQQVIVGDKEAKASNQGKLQTQRAGNPIFDVIVELDHVVRGRCRIIWDVAKAVDNVLEGNDYSFETRRWDASTRGVQVLRK</sequence>
<dbReference type="InterPro" id="IPR036397">
    <property type="entry name" value="RNaseH_sf"/>
</dbReference>
<dbReference type="GO" id="GO:0003676">
    <property type="term" value="F:nucleic acid binding"/>
    <property type="evidence" value="ECO:0007669"/>
    <property type="project" value="InterPro"/>
</dbReference>
<dbReference type="InterPro" id="IPR045735">
    <property type="entry name" value="Spore_III_AA_AAA+_ATPase"/>
</dbReference>
<comment type="caution">
    <text evidence="4">The sequence shown here is derived from an EMBL/GenBank/DDBJ whole genome shotgun (WGS) entry which is preliminary data.</text>
</comment>
<dbReference type="SUPFAM" id="SSF52540">
    <property type="entry name" value="P-loop containing nucleoside triphosphate hydrolases"/>
    <property type="match status" value="1"/>
</dbReference>
<keyword evidence="1" id="KW-0547">Nucleotide-binding</keyword>
<dbReference type="Gene3D" id="3.40.50.300">
    <property type="entry name" value="P-loop containing nucleotide triphosphate hydrolases"/>
    <property type="match status" value="1"/>
</dbReference>
<dbReference type="GO" id="GO:0005524">
    <property type="term" value="F:ATP binding"/>
    <property type="evidence" value="ECO:0007669"/>
    <property type="project" value="UniProtKB-KW"/>
</dbReference>
<dbReference type="OrthoDB" id="26838at2759"/>
<dbReference type="CDD" id="cd00009">
    <property type="entry name" value="AAA"/>
    <property type="match status" value="1"/>
</dbReference>
<evidence type="ECO:0000256" key="2">
    <source>
        <dbReference type="ARBA" id="ARBA00022840"/>
    </source>
</evidence>
<protein>
    <recommendedName>
        <fullName evidence="3">AAA+ ATPase domain-containing protein</fullName>
    </recommendedName>
</protein>